<accession>A0A8T2RAB8</accession>
<dbReference type="Proteomes" id="UP000825935">
    <property type="component" value="Chromosome 29"/>
</dbReference>
<proteinExistence type="inferred from homology"/>
<name>A0A8T2RAB8_CERRI</name>
<keyword evidence="8" id="KW-1185">Reference proteome</keyword>
<dbReference type="PANTHER" id="PTHR45650">
    <property type="entry name" value="GDSL-LIKE LIPASE/ACYLHYDROLASE-RELATED"/>
    <property type="match status" value="1"/>
</dbReference>
<keyword evidence="6" id="KW-0442">Lipid degradation</keyword>
<gene>
    <name evidence="7" type="ORF">KP509_29G067800</name>
</gene>
<dbReference type="InterPro" id="IPR036514">
    <property type="entry name" value="SGNH_hydro_sf"/>
</dbReference>
<evidence type="ECO:0000256" key="5">
    <source>
        <dbReference type="ARBA" id="ARBA00022801"/>
    </source>
</evidence>
<organism evidence="7 8">
    <name type="scientific">Ceratopteris richardii</name>
    <name type="common">Triangle waterfern</name>
    <dbReference type="NCBI Taxonomy" id="49495"/>
    <lineage>
        <taxon>Eukaryota</taxon>
        <taxon>Viridiplantae</taxon>
        <taxon>Streptophyta</taxon>
        <taxon>Embryophyta</taxon>
        <taxon>Tracheophyta</taxon>
        <taxon>Polypodiopsida</taxon>
        <taxon>Polypodiidae</taxon>
        <taxon>Polypodiales</taxon>
        <taxon>Pteridineae</taxon>
        <taxon>Pteridaceae</taxon>
        <taxon>Parkerioideae</taxon>
        <taxon>Ceratopteris</taxon>
    </lineage>
</organism>
<dbReference type="GO" id="GO:0016788">
    <property type="term" value="F:hydrolase activity, acting on ester bonds"/>
    <property type="evidence" value="ECO:0007669"/>
    <property type="project" value="InterPro"/>
</dbReference>
<dbReference type="CDD" id="cd01837">
    <property type="entry name" value="SGNH_plant_lipase_like"/>
    <property type="match status" value="1"/>
</dbReference>
<evidence type="ECO:0000256" key="6">
    <source>
        <dbReference type="ARBA" id="ARBA00022963"/>
    </source>
</evidence>
<dbReference type="Gene3D" id="3.40.50.1110">
    <property type="entry name" value="SGNH hydrolase"/>
    <property type="match status" value="1"/>
</dbReference>
<comment type="subcellular location">
    <subcellularLocation>
        <location evidence="1">Secreted</location>
    </subcellularLocation>
</comment>
<dbReference type="OrthoDB" id="1600564at2759"/>
<protein>
    <submittedName>
        <fullName evidence="7">Uncharacterized protein</fullName>
    </submittedName>
</protein>
<evidence type="ECO:0000313" key="8">
    <source>
        <dbReference type="Proteomes" id="UP000825935"/>
    </source>
</evidence>
<keyword evidence="4" id="KW-0732">Signal</keyword>
<dbReference type="AlphaFoldDB" id="A0A8T2RAB8"/>
<dbReference type="InterPro" id="IPR001087">
    <property type="entry name" value="GDSL"/>
</dbReference>
<dbReference type="GO" id="GO:0005576">
    <property type="term" value="C:extracellular region"/>
    <property type="evidence" value="ECO:0007669"/>
    <property type="project" value="UniProtKB-SubCell"/>
</dbReference>
<dbReference type="InterPro" id="IPR051238">
    <property type="entry name" value="GDSL_esterase/lipase"/>
</dbReference>
<sequence length="391" mass="43522">MDTELCKLLHLRHLRFKLPSWVAVVALFMLFTATMETNAQEEGDATEPLVPALFAFGDSLIDNGNNNHLRTLAKANYLPYGRDLPSHTPTGRFTNGYTALDYFAFKLGLPPPPAHSDPSTNGTRLLQGVNFASAASGIEPYTGLNFGKVFSLDAQIKQFAQVKQQIIALIGSSATDELFSKSIFFVVTGSNDWLNTYFFPGSPLPKLYTKIQYRDLLINKLVSQFEALYQLGARNFAFTGLSGVGCCPSQMRAYKAVNGTCVQWLNDLSRDFNMNLMPRLLSLPNSLPGTKFAFQDGQEVLLTIRRNAAAYGFSIVDHACCGVGKYGGFLNCFQGFPVCDDEEIHMFWDAYHPTSKFDKYFVDMLWNYGPPFSYPVSGKQIIDSVRQKDGN</sequence>
<comment type="similarity">
    <text evidence="2">Belongs to the 'GDSL' lipolytic enzyme family.</text>
</comment>
<evidence type="ECO:0000313" key="7">
    <source>
        <dbReference type="EMBL" id="KAH7292433.1"/>
    </source>
</evidence>
<dbReference type="OMA" id="CDDEEIH"/>
<dbReference type="Pfam" id="PF00657">
    <property type="entry name" value="Lipase_GDSL"/>
    <property type="match status" value="1"/>
</dbReference>
<evidence type="ECO:0000256" key="1">
    <source>
        <dbReference type="ARBA" id="ARBA00004613"/>
    </source>
</evidence>
<keyword evidence="6" id="KW-0443">Lipid metabolism</keyword>
<dbReference type="GO" id="GO:0016042">
    <property type="term" value="P:lipid catabolic process"/>
    <property type="evidence" value="ECO:0007669"/>
    <property type="project" value="UniProtKB-KW"/>
</dbReference>
<comment type="caution">
    <text evidence="7">The sequence shown here is derived from an EMBL/GenBank/DDBJ whole genome shotgun (WGS) entry which is preliminary data.</text>
</comment>
<dbReference type="InterPro" id="IPR035669">
    <property type="entry name" value="SGNH_plant_lipase-like"/>
</dbReference>
<evidence type="ECO:0000256" key="4">
    <source>
        <dbReference type="ARBA" id="ARBA00022729"/>
    </source>
</evidence>
<evidence type="ECO:0000256" key="3">
    <source>
        <dbReference type="ARBA" id="ARBA00022525"/>
    </source>
</evidence>
<dbReference type="PANTHER" id="PTHR45650:SF3">
    <property type="entry name" value="OS01G0748500 PROTEIN"/>
    <property type="match status" value="1"/>
</dbReference>
<keyword evidence="3" id="KW-0964">Secreted</keyword>
<keyword evidence="5" id="KW-0378">Hydrolase</keyword>
<evidence type="ECO:0000256" key="2">
    <source>
        <dbReference type="ARBA" id="ARBA00008668"/>
    </source>
</evidence>
<dbReference type="EMBL" id="CM035434">
    <property type="protein sequence ID" value="KAH7292433.1"/>
    <property type="molecule type" value="Genomic_DNA"/>
</dbReference>
<reference evidence="7" key="1">
    <citation type="submission" date="2021-08" db="EMBL/GenBank/DDBJ databases">
        <title>WGS assembly of Ceratopteris richardii.</title>
        <authorList>
            <person name="Marchant D.B."/>
            <person name="Chen G."/>
            <person name="Jenkins J."/>
            <person name="Shu S."/>
            <person name="Leebens-Mack J."/>
            <person name="Grimwood J."/>
            <person name="Schmutz J."/>
            <person name="Soltis P."/>
            <person name="Soltis D."/>
            <person name="Chen Z.-H."/>
        </authorList>
    </citation>
    <scope>NUCLEOTIDE SEQUENCE</scope>
    <source>
        <strain evidence="7">Whitten #5841</strain>
        <tissue evidence="7">Leaf</tissue>
    </source>
</reference>